<dbReference type="RefSeq" id="XP_008094248.1">
    <property type="nucleotide sequence ID" value="XM_008096057.1"/>
</dbReference>
<dbReference type="OrthoDB" id="659at2759"/>
<dbReference type="InterPro" id="IPR029063">
    <property type="entry name" value="SAM-dependent_MTases_sf"/>
</dbReference>
<dbReference type="InterPro" id="IPR017805">
    <property type="entry name" value="SAM_MeTrfase_EasF-type_put"/>
</dbReference>
<dbReference type="VEuPathDB" id="FungiDB:GLRG_05372"/>
<dbReference type="Proteomes" id="UP000008782">
    <property type="component" value="Unassembled WGS sequence"/>
</dbReference>
<evidence type="ECO:0000256" key="2">
    <source>
        <dbReference type="ARBA" id="ARBA00022679"/>
    </source>
</evidence>
<dbReference type="HOGENOM" id="CLU_049766_0_1_1"/>
<name>E3QH66_COLGM</name>
<proteinExistence type="predicted"/>
<dbReference type="GO" id="GO:0008168">
    <property type="term" value="F:methyltransferase activity"/>
    <property type="evidence" value="ECO:0007669"/>
    <property type="project" value="UniProtKB-KW"/>
</dbReference>
<dbReference type="AlphaFoldDB" id="E3QH66"/>
<evidence type="ECO:0000256" key="4">
    <source>
        <dbReference type="SAM" id="MobiDB-lite"/>
    </source>
</evidence>
<organism evidence="7">
    <name type="scientific">Colletotrichum graminicola (strain M1.001 / M2 / FGSC 10212)</name>
    <name type="common">Maize anthracnose fungus</name>
    <name type="synonym">Glomerella graminicola</name>
    <dbReference type="NCBI Taxonomy" id="645133"/>
    <lineage>
        <taxon>Eukaryota</taxon>
        <taxon>Fungi</taxon>
        <taxon>Dikarya</taxon>
        <taxon>Ascomycota</taxon>
        <taxon>Pezizomycotina</taxon>
        <taxon>Sordariomycetes</taxon>
        <taxon>Hypocreomycetidae</taxon>
        <taxon>Glomerellales</taxon>
        <taxon>Glomerellaceae</taxon>
        <taxon>Colletotrichum</taxon>
        <taxon>Colletotrichum graminicola species complex</taxon>
    </lineage>
</organism>
<dbReference type="GO" id="GO:0032259">
    <property type="term" value="P:methylation"/>
    <property type="evidence" value="ECO:0007669"/>
    <property type="project" value="UniProtKB-KW"/>
</dbReference>
<evidence type="ECO:0000313" key="6">
    <source>
        <dbReference type="EMBL" id="EFQ30228.1"/>
    </source>
</evidence>
<gene>
    <name evidence="6" type="ORF">GLRG_05372</name>
</gene>
<accession>E3QH66</accession>
<evidence type="ECO:0000313" key="7">
    <source>
        <dbReference type="Proteomes" id="UP000008782"/>
    </source>
</evidence>
<keyword evidence="2" id="KW-0808">Transferase</keyword>
<feature type="domain" description="Histidine-specific methyltransferase SAM-dependent" evidence="5">
    <location>
        <begin position="56"/>
        <end position="358"/>
    </location>
</feature>
<keyword evidence="7" id="KW-1185">Reference proteome</keyword>
<feature type="region of interest" description="Disordered" evidence="4">
    <location>
        <begin position="363"/>
        <end position="384"/>
    </location>
</feature>
<dbReference type="NCBIfam" id="TIGR03439">
    <property type="entry name" value="methyl_EasF"/>
    <property type="match status" value="1"/>
</dbReference>
<dbReference type="InterPro" id="IPR019257">
    <property type="entry name" value="MeTrfase_dom"/>
</dbReference>
<evidence type="ECO:0000256" key="1">
    <source>
        <dbReference type="ARBA" id="ARBA00022603"/>
    </source>
</evidence>
<dbReference type="STRING" id="645133.E3QH66"/>
<evidence type="ECO:0000259" key="5">
    <source>
        <dbReference type="Pfam" id="PF10017"/>
    </source>
</evidence>
<dbReference type="PANTHER" id="PTHR43397:SF1">
    <property type="entry name" value="ERGOTHIONEINE BIOSYNTHESIS PROTEIN 1"/>
    <property type="match status" value="1"/>
</dbReference>
<evidence type="ECO:0000256" key="3">
    <source>
        <dbReference type="ARBA" id="ARBA00022691"/>
    </source>
</evidence>
<dbReference type="SUPFAM" id="SSF53335">
    <property type="entry name" value="S-adenosyl-L-methionine-dependent methyltransferases"/>
    <property type="match status" value="1"/>
</dbReference>
<dbReference type="PANTHER" id="PTHR43397">
    <property type="entry name" value="ERGOTHIONEINE BIOSYNTHESIS PROTEIN 1"/>
    <property type="match status" value="1"/>
</dbReference>
<dbReference type="InterPro" id="IPR051128">
    <property type="entry name" value="EgtD_Methyltrsf_superfamily"/>
</dbReference>
<keyword evidence="1" id="KW-0489">Methyltransferase</keyword>
<dbReference type="EMBL" id="GG697348">
    <property type="protein sequence ID" value="EFQ30228.1"/>
    <property type="molecule type" value="Genomic_DNA"/>
</dbReference>
<keyword evidence="3" id="KW-0949">S-adenosyl-L-methionine</keyword>
<dbReference type="Pfam" id="PF10017">
    <property type="entry name" value="Methyltransf_33"/>
    <property type="match status" value="1"/>
</dbReference>
<protein>
    <recommendedName>
        <fullName evidence="5">Histidine-specific methyltransferase SAM-dependent domain-containing protein</fullName>
    </recommendedName>
</protein>
<reference evidence="7" key="1">
    <citation type="journal article" date="2012" name="Nat. Genet.">
        <title>Lifestyle transitions in plant pathogenic Colletotrichum fungi deciphered by genome and transcriptome analyses.</title>
        <authorList>
            <person name="O'Connell R.J."/>
            <person name="Thon M.R."/>
            <person name="Hacquard S."/>
            <person name="Amyotte S.G."/>
            <person name="Kleemann J."/>
            <person name="Torres M.F."/>
            <person name="Damm U."/>
            <person name="Buiate E.A."/>
            <person name="Epstein L."/>
            <person name="Alkan N."/>
            <person name="Altmueller J."/>
            <person name="Alvarado-Balderrama L."/>
            <person name="Bauser C.A."/>
            <person name="Becker C."/>
            <person name="Birren B.W."/>
            <person name="Chen Z."/>
            <person name="Choi J."/>
            <person name="Crouch J.A."/>
            <person name="Duvick J.P."/>
            <person name="Farman M.A."/>
            <person name="Gan P."/>
            <person name="Heiman D."/>
            <person name="Henrissat B."/>
            <person name="Howard R.J."/>
            <person name="Kabbage M."/>
            <person name="Koch C."/>
            <person name="Kracher B."/>
            <person name="Kubo Y."/>
            <person name="Law A.D."/>
            <person name="Lebrun M.-H."/>
            <person name="Lee Y.-H."/>
            <person name="Miyara I."/>
            <person name="Moore N."/>
            <person name="Neumann U."/>
            <person name="Nordstroem K."/>
            <person name="Panaccione D.G."/>
            <person name="Panstruga R."/>
            <person name="Place M."/>
            <person name="Proctor R.H."/>
            <person name="Prusky D."/>
            <person name="Rech G."/>
            <person name="Reinhardt R."/>
            <person name="Rollins J.A."/>
            <person name="Rounsley S."/>
            <person name="Schardl C.L."/>
            <person name="Schwartz D.C."/>
            <person name="Shenoy N."/>
            <person name="Shirasu K."/>
            <person name="Sikhakolli U.R."/>
            <person name="Stueber K."/>
            <person name="Sukno S.A."/>
            <person name="Sweigard J.A."/>
            <person name="Takano Y."/>
            <person name="Takahara H."/>
            <person name="Trail F."/>
            <person name="van der Does H.C."/>
            <person name="Voll L.M."/>
            <person name="Will I."/>
            <person name="Young S."/>
            <person name="Zeng Q."/>
            <person name="Zhang J."/>
            <person name="Zhou S."/>
            <person name="Dickman M.B."/>
            <person name="Schulze-Lefert P."/>
            <person name="Ver Loren van Themaat E."/>
            <person name="Ma L.-J."/>
            <person name="Vaillancourt L.J."/>
        </authorList>
    </citation>
    <scope>NUCLEOTIDE SEQUENCE [LARGE SCALE GENOMIC DNA]</scope>
    <source>
        <strain evidence="7">M1.001 / M2 / FGSC 10212</strain>
    </source>
</reference>
<dbReference type="Gene3D" id="3.40.50.150">
    <property type="entry name" value="Vaccinia Virus protein VP39"/>
    <property type="match status" value="1"/>
</dbReference>
<feature type="region of interest" description="Disordered" evidence="4">
    <location>
        <begin position="1"/>
        <end position="23"/>
    </location>
</feature>
<dbReference type="eggNOG" id="ENOG502SNB7">
    <property type="taxonomic scope" value="Eukaryota"/>
</dbReference>
<dbReference type="GeneID" id="24410737"/>
<sequence length="384" mass="42260">MSTESKPAAMAHEQTATVPEHGSVLDIGGGKMESHILDDLRRTLVAATQRPPNSHAAPPTMPDELLYDDKGLAIWADIIFTPQFYQTRDEIVLFQRHSGELARDYIPDDATMIDLGAGDMRKVNYLLEELAHQGRRATYLALDISRRSLTTNLEALAPRHAGGSVRMAGLWGDFAAGLAFAETVSAAPRVFLSLGSVLFNDPWKKAVAALRDWAALMRPADLILAGMDGHDVSSAKVWDAYHARPDLFTRFFHNGLAHANALLGHDVFCPEDWDICAEVDAAEKRHRFYLRARRDVDVTAGMTTTTTTATLRRGLELDWFDAHKRSEADVRGMCREAGLEVVKSWAAEGSEMRQYLIRVNPDGGAAAEENSSDEKDSAISVSGE</sequence>